<dbReference type="Proteomes" id="UP001180020">
    <property type="component" value="Unassembled WGS sequence"/>
</dbReference>
<evidence type="ECO:0000313" key="2">
    <source>
        <dbReference type="Proteomes" id="UP001180020"/>
    </source>
</evidence>
<organism evidence="1 2">
    <name type="scientific">Acorus calamus</name>
    <name type="common">Sweet flag</name>
    <dbReference type="NCBI Taxonomy" id="4465"/>
    <lineage>
        <taxon>Eukaryota</taxon>
        <taxon>Viridiplantae</taxon>
        <taxon>Streptophyta</taxon>
        <taxon>Embryophyta</taxon>
        <taxon>Tracheophyta</taxon>
        <taxon>Spermatophyta</taxon>
        <taxon>Magnoliopsida</taxon>
        <taxon>Liliopsida</taxon>
        <taxon>Acoraceae</taxon>
        <taxon>Acorus</taxon>
    </lineage>
</organism>
<comment type="caution">
    <text evidence="1">The sequence shown here is derived from an EMBL/GenBank/DDBJ whole genome shotgun (WGS) entry which is preliminary data.</text>
</comment>
<proteinExistence type="predicted"/>
<keyword evidence="2" id="KW-1185">Reference proteome</keyword>
<reference evidence="1" key="1">
    <citation type="journal article" date="2023" name="Nat. Commun.">
        <title>Diploid and tetraploid genomes of Acorus and the evolution of monocots.</title>
        <authorList>
            <person name="Ma L."/>
            <person name="Liu K.W."/>
            <person name="Li Z."/>
            <person name="Hsiao Y.Y."/>
            <person name="Qi Y."/>
            <person name="Fu T."/>
            <person name="Tang G.D."/>
            <person name="Zhang D."/>
            <person name="Sun W.H."/>
            <person name="Liu D.K."/>
            <person name="Li Y."/>
            <person name="Chen G.Z."/>
            <person name="Liu X.D."/>
            <person name="Liao X.Y."/>
            <person name="Jiang Y.T."/>
            <person name="Yu X."/>
            <person name="Hao Y."/>
            <person name="Huang J."/>
            <person name="Zhao X.W."/>
            <person name="Ke S."/>
            <person name="Chen Y.Y."/>
            <person name="Wu W.L."/>
            <person name="Hsu J.L."/>
            <person name="Lin Y.F."/>
            <person name="Huang M.D."/>
            <person name="Li C.Y."/>
            <person name="Huang L."/>
            <person name="Wang Z.W."/>
            <person name="Zhao X."/>
            <person name="Zhong W.Y."/>
            <person name="Peng D.H."/>
            <person name="Ahmad S."/>
            <person name="Lan S."/>
            <person name="Zhang J.S."/>
            <person name="Tsai W.C."/>
            <person name="Van de Peer Y."/>
            <person name="Liu Z.J."/>
        </authorList>
    </citation>
    <scope>NUCLEOTIDE SEQUENCE</scope>
    <source>
        <strain evidence="1">CP</strain>
    </source>
</reference>
<sequence>MERELLVMRVALLSPSPYENISPTHIYIQGKCYTQSFFIVLFIHTSSHGMAKKKLWMA</sequence>
<dbReference type="AlphaFoldDB" id="A0AAV9DK41"/>
<reference evidence="1" key="2">
    <citation type="submission" date="2023-06" db="EMBL/GenBank/DDBJ databases">
        <authorList>
            <person name="Ma L."/>
            <person name="Liu K.-W."/>
            <person name="Li Z."/>
            <person name="Hsiao Y.-Y."/>
            <person name="Qi Y."/>
            <person name="Fu T."/>
            <person name="Tang G."/>
            <person name="Zhang D."/>
            <person name="Sun W.-H."/>
            <person name="Liu D.-K."/>
            <person name="Li Y."/>
            <person name="Chen G.-Z."/>
            <person name="Liu X.-D."/>
            <person name="Liao X.-Y."/>
            <person name="Jiang Y.-T."/>
            <person name="Yu X."/>
            <person name="Hao Y."/>
            <person name="Huang J."/>
            <person name="Zhao X.-W."/>
            <person name="Ke S."/>
            <person name="Chen Y.-Y."/>
            <person name="Wu W.-L."/>
            <person name="Hsu J.-L."/>
            <person name="Lin Y.-F."/>
            <person name="Huang M.-D."/>
            <person name="Li C.-Y."/>
            <person name="Huang L."/>
            <person name="Wang Z.-W."/>
            <person name="Zhao X."/>
            <person name="Zhong W.-Y."/>
            <person name="Peng D.-H."/>
            <person name="Ahmad S."/>
            <person name="Lan S."/>
            <person name="Zhang J.-S."/>
            <person name="Tsai W.-C."/>
            <person name="Van De Peer Y."/>
            <person name="Liu Z.-J."/>
        </authorList>
    </citation>
    <scope>NUCLEOTIDE SEQUENCE</scope>
    <source>
        <strain evidence="1">CP</strain>
        <tissue evidence="1">Leaves</tissue>
    </source>
</reference>
<evidence type="ECO:0000313" key="1">
    <source>
        <dbReference type="EMBL" id="KAK1301164.1"/>
    </source>
</evidence>
<gene>
    <name evidence="1" type="ORF">QJS10_CPB13g00733</name>
</gene>
<accession>A0AAV9DK41</accession>
<protein>
    <submittedName>
        <fullName evidence="1">Uncharacterized protein</fullName>
    </submittedName>
</protein>
<name>A0AAV9DK41_ACOCL</name>
<dbReference type="EMBL" id="JAUJYO010000013">
    <property type="protein sequence ID" value="KAK1301164.1"/>
    <property type="molecule type" value="Genomic_DNA"/>
</dbReference>